<evidence type="ECO:0000256" key="18">
    <source>
        <dbReference type="ARBA" id="ARBA00023136"/>
    </source>
</evidence>
<dbReference type="EC" id="7.1.1.1" evidence="5"/>
<accession>A0A9P6AKA9</accession>
<dbReference type="Pfam" id="PF05222">
    <property type="entry name" value="AlaDh_PNT_N"/>
    <property type="match status" value="1"/>
</dbReference>
<feature type="transmembrane region" description="Helical" evidence="24">
    <location>
        <begin position="611"/>
        <end position="630"/>
    </location>
</feature>
<dbReference type="SUPFAM" id="SSF52467">
    <property type="entry name" value="DHS-like NAD/FAD-binding domain"/>
    <property type="match status" value="1"/>
</dbReference>
<evidence type="ECO:0000256" key="22">
    <source>
        <dbReference type="ARBA" id="ARBA00074145"/>
    </source>
</evidence>
<evidence type="ECO:0000256" key="8">
    <source>
        <dbReference type="ARBA" id="ARBA00022692"/>
    </source>
</evidence>
<comment type="caution">
    <text evidence="27">The sequence shown here is derived from an EMBL/GenBank/DDBJ whole genome shotgun (WGS) entry which is preliminary data.</text>
</comment>
<feature type="transmembrane region" description="Helical" evidence="24">
    <location>
        <begin position="818"/>
        <end position="840"/>
    </location>
</feature>
<dbReference type="InterPro" id="IPR029035">
    <property type="entry name" value="DHS-like_NAD/FAD-binding_dom"/>
</dbReference>
<evidence type="ECO:0000256" key="14">
    <source>
        <dbReference type="ARBA" id="ARBA00022989"/>
    </source>
</evidence>
<dbReference type="InterPro" id="IPR007698">
    <property type="entry name" value="AlaDH/PNT_NAD(H)-bd"/>
</dbReference>
<gene>
    <name evidence="27" type="ORF">BS47DRAFT_1398741</name>
</gene>
<dbReference type="InterPro" id="IPR008143">
    <property type="entry name" value="Ala_DH/PNT_CS2"/>
</dbReference>
<dbReference type="Pfam" id="PF01262">
    <property type="entry name" value="AlaDh_PNT_C"/>
    <property type="match status" value="1"/>
</dbReference>
<keyword evidence="10" id="KW-0999">Mitochondrion inner membrane</keyword>
<keyword evidence="7" id="KW-0997">Cell inner membrane</keyword>
<comment type="catalytic activity">
    <reaction evidence="19">
        <text>NAD(+) + NADPH + H(+)(in) = NADH + NADP(+) + H(+)(out)</text>
        <dbReference type="Rhea" id="RHEA:47992"/>
        <dbReference type="ChEBI" id="CHEBI:15378"/>
        <dbReference type="ChEBI" id="CHEBI:57540"/>
        <dbReference type="ChEBI" id="CHEBI:57783"/>
        <dbReference type="ChEBI" id="CHEBI:57945"/>
        <dbReference type="ChEBI" id="CHEBI:58349"/>
        <dbReference type="EC" id="7.1.1.1"/>
    </reaction>
</comment>
<feature type="transmembrane region" description="Helical" evidence="24">
    <location>
        <begin position="560"/>
        <end position="580"/>
    </location>
</feature>
<evidence type="ECO:0000256" key="21">
    <source>
        <dbReference type="ARBA" id="ARBA00061558"/>
    </source>
</evidence>
<dbReference type="EMBL" id="MU129084">
    <property type="protein sequence ID" value="KAF9507328.1"/>
    <property type="molecule type" value="Genomic_DNA"/>
</dbReference>
<organism evidence="27 28">
    <name type="scientific">Hydnum rufescens UP504</name>
    <dbReference type="NCBI Taxonomy" id="1448309"/>
    <lineage>
        <taxon>Eukaryota</taxon>
        <taxon>Fungi</taxon>
        <taxon>Dikarya</taxon>
        <taxon>Basidiomycota</taxon>
        <taxon>Agaricomycotina</taxon>
        <taxon>Agaricomycetes</taxon>
        <taxon>Cantharellales</taxon>
        <taxon>Hydnaceae</taxon>
        <taxon>Hydnum</taxon>
    </lineage>
</organism>
<evidence type="ECO:0000256" key="17">
    <source>
        <dbReference type="ARBA" id="ARBA00023128"/>
    </source>
</evidence>
<proteinExistence type="inferred from homology"/>
<dbReference type="SUPFAM" id="SSF51735">
    <property type="entry name" value="NAD(P)-binding Rossmann-fold domains"/>
    <property type="match status" value="1"/>
</dbReference>
<feature type="transmembrane region" description="Helical" evidence="24">
    <location>
        <begin position="468"/>
        <end position="486"/>
    </location>
</feature>
<dbReference type="GO" id="GO:0005743">
    <property type="term" value="C:mitochondrial inner membrane"/>
    <property type="evidence" value="ECO:0007669"/>
    <property type="project" value="UniProtKB-SubCell"/>
</dbReference>
<dbReference type="CDD" id="cd05304">
    <property type="entry name" value="Rubrum_tdh"/>
    <property type="match status" value="1"/>
</dbReference>
<evidence type="ECO:0000256" key="20">
    <source>
        <dbReference type="ARBA" id="ARBA00054910"/>
    </source>
</evidence>
<feature type="transmembrane region" description="Helical" evidence="24">
    <location>
        <begin position="735"/>
        <end position="757"/>
    </location>
</feature>
<protein>
    <recommendedName>
        <fullName evidence="22">NAD(P) transhydrogenase, mitochondrial</fullName>
        <ecNumber evidence="5">7.1.1.1</ecNumber>
    </recommendedName>
    <alternativeName>
        <fullName evidence="23">Nicotinamide nucleotide transhydrogenase</fullName>
    </alternativeName>
</protein>
<dbReference type="PANTHER" id="PTHR10160:SF19">
    <property type="entry name" value="PROTON-TRANSLOCATING NAD(P)(+) TRANSHYDROGENASE"/>
    <property type="match status" value="1"/>
</dbReference>
<evidence type="ECO:0000256" key="3">
    <source>
        <dbReference type="ARBA" id="ARBA00005624"/>
    </source>
</evidence>
<dbReference type="GO" id="GO:0050661">
    <property type="term" value="F:NADP binding"/>
    <property type="evidence" value="ECO:0007669"/>
    <property type="project" value="TreeGrafter"/>
</dbReference>
<keyword evidence="15" id="KW-0007">Acetylation</keyword>
<feature type="transmembrane region" description="Helical" evidence="24">
    <location>
        <begin position="586"/>
        <end position="604"/>
    </location>
</feature>
<keyword evidence="28" id="KW-1185">Reference proteome</keyword>
<dbReference type="GO" id="GO:0005886">
    <property type="term" value="C:plasma membrane"/>
    <property type="evidence" value="ECO:0007669"/>
    <property type="project" value="UniProtKB-SubCell"/>
</dbReference>
<evidence type="ECO:0000256" key="4">
    <source>
        <dbReference type="ARBA" id="ARBA00011738"/>
    </source>
</evidence>
<evidence type="ECO:0000256" key="23">
    <source>
        <dbReference type="ARBA" id="ARBA00079255"/>
    </source>
</evidence>
<dbReference type="Proteomes" id="UP000886523">
    <property type="component" value="Unassembled WGS sequence"/>
</dbReference>
<feature type="transmembrane region" description="Helical" evidence="24">
    <location>
        <begin position="520"/>
        <end position="540"/>
    </location>
</feature>
<evidence type="ECO:0000256" key="10">
    <source>
        <dbReference type="ARBA" id="ARBA00022792"/>
    </source>
</evidence>
<dbReference type="GO" id="GO:0008750">
    <property type="term" value="F:proton-translocating NAD(P)+ transhydrogenase activity"/>
    <property type="evidence" value="ECO:0007669"/>
    <property type="project" value="UniProtKB-EC"/>
</dbReference>
<feature type="transmembrane region" description="Helical" evidence="24">
    <location>
        <begin position="667"/>
        <end position="688"/>
    </location>
</feature>
<dbReference type="SMART" id="SM01002">
    <property type="entry name" value="AlaDh_PNT_C"/>
    <property type="match status" value="1"/>
</dbReference>
<dbReference type="PANTHER" id="PTHR10160">
    <property type="entry name" value="NAD(P) TRANSHYDROGENASE"/>
    <property type="match status" value="1"/>
</dbReference>
<comment type="function">
    <text evidence="20">The transhydrogenation between NADH and NADP is coupled to respiration and ATP hydrolysis and functions as a proton pump across the membrane. May play a role in reactive oxygen species (ROS) detoxification in the adrenal gland.</text>
</comment>
<keyword evidence="6" id="KW-1003">Cell membrane</keyword>
<sequence length="1044" mass="108873">MALLFAPAHRRVTRARELMGCMANRISAQSLAARQAIRAQGESRHHAGFGTSVRLTEAQERKLQLESHPGIPYTSLTVGVPRETYASERRVSLTPSSTALLLKKGFKEVLIESNAGLLSEFTDDQYAKAGATIVPSAAHAFATDIVLKVRPPRIDNGEVGALRQGATLISFLYPGQNGDLVKDLKAKKPNVFAMDLIPRISRAQVFDALSSMANIAGYKAVLEASNHFGRFFTGQATAAGKIPPAKVLVIGGGVAGLSAIATARRMGAIVRGFDPRAAVREQVESLGAEFLEVDIKEDGSGLGGYAKVMSKEFIEAEMALFLEQCKDVDIVITSALIPGKPAPKLITDEMISVMKQGSVIVDLAAEAGGNCVATRPGEFKAFSIDLSDEVVRGSIVLHNGEALPPAPRPASSPTSAHVPEPSNVSEVVAITPWQKASREVAVVTAGMTGMVGLGLTTSAAFMNQFYTFGLAGLIGYRVVWGVAPALHSPLMSVTNAISGMVGVGGLFLMGGGYVPHTVPQILGALSVLLASVNVAGGFIITRRMLDMFKRPTDPPEHIGLYTVPAAAFTVAYLAAASTGFGSLVEAGYLTSSILCISSLSGLASQATARQGNALGMLGVGVGVMASLLAAGFPSELLVQFALLAGLGGGVGTVIGRRITAVELPQMVAALHSVVGLAAVFTSIASILAHPEDLSTLHMVTAYLGVLIGGVTFTGSIVAFLKLAGRISSKPLLLPARHLVNAGLLGGNFITMGAFLAYAPAAPLVGGLCLIGNALLSFIKGYTLTATIGGADMPVVITVLNAYSGFALVAEGFMLDDPLLTTVGSLIGVSGSILSYIMCVAMNRSLTNVLFGGIGTPAVSDPSERTMEGSITKATVDDAVEALIGANSVIITPGYGLAVAKAQFEISEIARLLKKQGIQVRFGVHPVAGRMPGQLNVLLAEASVPYDIVLEMEEINDDFGDTDVTLVIGANDTVNPIALEAGSAISGMPVLHVWKSRQVFIMKRGMASGYADVPNPMFYMPNTRMLFGDAKGTCEALKKGIEERT</sequence>
<dbReference type="PROSITE" id="PS00837">
    <property type="entry name" value="ALADH_PNT_2"/>
    <property type="match status" value="1"/>
</dbReference>
<evidence type="ECO:0000256" key="24">
    <source>
        <dbReference type="SAM" id="Phobius"/>
    </source>
</evidence>
<dbReference type="Gene3D" id="3.40.50.720">
    <property type="entry name" value="NAD(P)-binding Rossmann-like Domain"/>
    <property type="match status" value="2"/>
</dbReference>
<comment type="similarity">
    <text evidence="3">In the N-terminal section; belongs to the AlaDH/PNT family.</text>
</comment>
<feature type="transmembrane region" description="Helical" evidence="24">
    <location>
        <begin position="763"/>
        <end position="782"/>
    </location>
</feature>
<feature type="domain" description="Alanine dehydrogenase/pyridine nucleotide transhydrogenase NAD(H)-binding" evidence="25">
    <location>
        <begin position="225"/>
        <end position="398"/>
    </location>
</feature>
<feature type="domain" description="Alanine dehydrogenase/pyridine nucleotide transhydrogenase N-terminal" evidence="26">
    <location>
        <begin position="79"/>
        <end position="216"/>
    </location>
</feature>
<dbReference type="InterPro" id="IPR024605">
    <property type="entry name" value="NADP_transhyd_a_C"/>
</dbReference>
<evidence type="ECO:0000256" key="19">
    <source>
        <dbReference type="ARBA" id="ARBA00048202"/>
    </source>
</evidence>
<evidence type="ECO:0000256" key="11">
    <source>
        <dbReference type="ARBA" id="ARBA00022857"/>
    </source>
</evidence>
<keyword evidence="16" id="KW-0520">NAD</keyword>
<evidence type="ECO:0000256" key="6">
    <source>
        <dbReference type="ARBA" id="ARBA00022475"/>
    </source>
</evidence>
<dbReference type="NCBIfam" id="NF006942">
    <property type="entry name" value="PRK09424.1"/>
    <property type="match status" value="1"/>
</dbReference>
<keyword evidence="11" id="KW-0521">NADP</keyword>
<feature type="transmembrane region" description="Helical" evidence="24">
    <location>
        <begin position="794"/>
        <end position="812"/>
    </location>
</feature>
<evidence type="ECO:0000256" key="7">
    <source>
        <dbReference type="ARBA" id="ARBA00022519"/>
    </source>
</evidence>
<dbReference type="FunFam" id="3.40.50.720:FF:000028">
    <property type="entry name" value="NAD(P) transhydrogenase subunit alpha"/>
    <property type="match status" value="1"/>
</dbReference>
<comment type="subcellular location">
    <subcellularLocation>
        <location evidence="2">Cell inner membrane</location>
        <topology evidence="2">Multi-pass membrane protein</topology>
    </subcellularLocation>
    <subcellularLocation>
        <location evidence="1">Mitochondrion inner membrane</location>
        <topology evidence="1">Multi-pass membrane protein</topology>
        <orientation evidence="1">Matrix side</orientation>
    </subcellularLocation>
</comment>
<feature type="transmembrane region" description="Helical" evidence="24">
    <location>
        <begin position="700"/>
        <end position="723"/>
    </location>
</feature>
<evidence type="ECO:0000259" key="25">
    <source>
        <dbReference type="SMART" id="SM01002"/>
    </source>
</evidence>
<evidence type="ECO:0000259" key="26">
    <source>
        <dbReference type="SMART" id="SM01003"/>
    </source>
</evidence>
<keyword evidence="17" id="KW-0496">Mitochondrion</keyword>
<dbReference type="SUPFAM" id="SSF52283">
    <property type="entry name" value="Formate/glycerate dehydrogenase catalytic domain-like"/>
    <property type="match status" value="1"/>
</dbReference>
<evidence type="ECO:0000256" key="2">
    <source>
        <dbReference type="ARBA" id="ARBA00004429"/>
    </source>
</evidence>
<name>A0A9P6AKA9_9AGAM</name>
<evidence type="ECO:0000256" key="15">
    <source>
        <dbReference type="ARBA" id="ARBA00022990"/>
    </source>
</evidence>
<keyword evidence="9" id="KW-0547">Nucleotide-binding</keyword>
<keyword evidence="14 24" id="KW-1133">Transmembrane helix</keyword>
<evidence type="ECO:0000256" key="1">
    <source>
        <dbReference type="ARBA" id="ARBA00004292"/>
    </source>
</evidence>
<dbReference type="InterPro" id="IPR036291">
    <property type="entry name" value="NAD(P)-bd_dom_sf"/>
</dbReference>
<keyword evidence="18 24" id="KW-0472">Membrane</keyword>
<dbReference type="OrthoDB" id="37244at2759"/>
<evidence type="ECO:0000313" key="27">
    <source>
        <dbReference type="EMBL" id="KAF9507328.1"/>
    </source>
</evidence>
<feature type="transmembrane region" description="Helical" evidence="24">
    <location>
        <begin position="636"/>
        <end position="655"/>
    </location>
</feature>
<comment type="subunit">
    <text evidence="4">Homodimer.</text>
</comment>
<keyword evidence="13" id="KW-1278">Translocase</keyword>
<dbReference type="InterPro" id="IPR007886">
    <property type="entry name" value="AlaDH/PNT_N"/>
</dbReference>
<evidence type="ECO:0000313" key="28">
    <source>
        <dbReference type="Proteomes" id="UP000886523"/>
    </source>
</evidence>
<dbReference type="Pfam" id="PF02233">
    <property type="entry name" value="PNTB"/>
    <property type="match status" value="1"/>
</dbReference>
<dbReference type="AlphaFoldDB" id="A0A9P6AKA9"/>
<dbReference type="GO" id="GO:0006740">
    <property type="term" value="P:NADPH regeneration"/>
    <property type="evidence" value="ECO:0007669"/>
    <property type="project" value="TreeGrafter"/>
</dbReference>
<dbReference type="Gene3D" id="3.40.50.1220">
    <property type="entry name" value="TPP-binding domain"/>
    <property type="match status" value="1"/>
</dbReference>
<keyword evidence="12" id="KW-0809">Transit peptide</keyword>
<evidence type="ECO:0000256" key="5">
    <source>
        <dbReference type="ARBA" id="ARBA00012943"/>
    </source>
</evidence>
<evidence type="ECO:0000256" key="12">
    <source>
        <dbReference type="ARBA" id="ARBA00022946"/>
    </source>
</evidence>
<dbReference type="SMART" id="SM01003">
    <property type="entry name" value="AlaDh_PNT_N"/>
    <property type="match status" value="1"/>
</dbReference>
<dbReference type="FunFam" id="3.40.50.1220:FF:000002">
    <property type="entry name" value="NAD(P) transhydrogenase subunit beta"/>
    <property type="match status" value="1"/>
</dbReference>
<dbReference type="Pfam" id="PF12769">
    <property type="entry name" value="PNTB_4TM"/>
    <property type="match status" value="1"/>
</dbReference>
<evidence type="ECO:0000256" key="13">
    <source>
        <dbReference type="ARBA" id="ARBA00022967"/>
    </source>
</evidence>
<reference evidence="27" key="1">
    <citation type="journal article" date="2020" name="Nat. Commun.">
        <title>Large-scale genome sequencing of mycorrhizal fungi provides insights into the early evolution of symbiotic traits.</title>
        <authorList>
            <person name="Miyauchi S."/>
            <person name="Kiss E."/>
            <person name="Kuo A."/>
            <person name="Drula E."/>
            <person name="Kohler A."/>
            <person name="Sanchez-Garcia M."/>
            <person name="Morin E."/>
            <person name="Andreopoulos B."/>
            <person name="Barry K.W."/>
            <person name="Bonito G."/>
            <person name="Buee M."/>
            <person name="Carver A."/>
            <person name="Chen C."/>
            <person name="Cichocki N."/>
            <person name="Clum A."/>
            <person name="Culley D."/>
            <person name="Crous P.W."/>
            <person name="Fauchery L."/>
            <person name="Girlanda M."/>
            <person name="Hayes R.D."/>
            <person name="Keri Z."/>
            <person name="LaButti K."/>
            <person name="Lipzen A."/>
            <person name="Lombard V."/>
            <person name="Magnuson J."/>
            <person name="Maillard F."/>
            <person name="Murat C."/>
            <person name="Nolan M."/>
            <person name="Ohm R.A."/>
            <person name="Pangilinan J."/>
            <person name="Pereira M.F."/>
            <person name="Perotto S."/>
            <person name="Peter M."/>
            <person name="Pfister S."/>
            <person name="Riley R."/>
            <person name="Sitrit Y."/>
            <person name="Stielow J.B."/>
            <person name="Szollosi G."/>
            <person name="Zifcakova L."/>
            <person name="Stursova M."/>
            <person name="Spatafora J.W."/>
            <person name="Tedersoo L."/>
            <person name="Vaario L.M."/>
            <person name="Yamada A."/>
            <person name="Yan M."/>
            <person name="Wang P."/>
            <person name="Xu J."/>
            <person name="Bruns T."/>
            <person name="Baldrian P."/>
            <person name="Vilgalys R."/>
            <person name="Dunand C."/>
            <person name="Henrissat B."/>
            <person name="Grigoriev I.V."/>
            <person name="Hibbett D."/>
            <person name="Nagy L.G."/>
            <person name="Martin F.M."/>
        </authorList>
    </citation>
    <scope>NUCLEOTIDE SEQUENCE</scope>
    <source>
        <strain evidence="27">UP504</strain>
    </source>
</reference>
<feature type="transmembrane region" description="Helical" evidence="24">
    <location>
        <begin position="493"/>
        <end position="514"/>
    </location>
</feature>
<dbReference type="InterPro" id="IPR034300">
    <property type="entry name" value="PNTB-like"/>
</dbReference>
<dbReference type="GO" id="GO:0016491">
    <property type="term" value="F:oxidoreductase activity"/>
    <property type="evidence" value="ECO:0007669"/>
    <property type="project" value="InterPro"/>
</dbReference>
<evidence type="ECO:0000256" key="9">
    <source>
        <dbReference type="ARBA" id="ARBA00022741"/>
    </source>
</evidence>
<evidence type="ECO:0000256" key="16">
    <source>
        <dbReference type="ARBA" id="ARBA00023027"/>
    </source>
</evidence>
<comment type="similarity">
    <text evidence="21">In the C-terminal section; belongs to the PNT beta subunit family.</text>
</comment>
<keyword evidence="8 24" id="KW-0812">Transmembrane</keyword>